<dbReference type="GO" id="GO:0003677">
    <property type="term" value="F:DNA binding"/>
    <property type="evidence" value="ECO:0007669"/>
    <property type="project" value="UniProtKB-KW"/>
</dbReference>
<dbReference type="EMBL" id="CAMXCT010000001">
    <property type="protein sequence ID" value="CAI3972110.1"/>
    <property type="molecule type" value="Genomic_DNA"/>
</dbReference>
<evidence type="ECO:0000256" key="4">
    <source>
        <dbReference type="ARBA" id="ARBA00022801"/>
    </source>
</evidence>
<dbReference type="PROSITE" id="PS50076">
    <property type="entry name" value="DNAJ_2"/>
    <property type="match status" value="1"/>
</dbReference>
<dbReference type="InterPro" id="IPR001623">
    <property type="entry name" value="DnaJ_domain"/>
</dbReference>
<feature type="region of interest" description="Disordered" evidence="7">
    <location>
        <begin position="72"/>
        <end position="97"/>
    </location>
</feature>
<evidence type="ECO:0000256" key="2">
    <source>
        <dbReference type="ARBA" id="ARBA00022722"/>
    </source>
</evidence>
<reference evidence="10" key="2">
    <citation type="submission" date="2024-04" db="EMBL/GenBank/DDBJ databases">
        <authorList>
            <person name="Chen Y."/>
            <person name="Shah S."/>
            <person name="Dougan E. K."/>
            <person name="Thang M."/>
            <person name="Chan C."/>
        </authorList>
    </citation>
    <scope>NUCLEOTIDE SEQUENCE [LARGE SCALE GENOMIC DNA]</scope>
</reference>
<feature type="compositionally biased region" description="Basic and acidic residues" evidence="7">
    <location>
        <begin position="1157"/>
        <end position="1166"/>
    </location>
</feature>
<dbReference type="InterPro" id="IPR008971">
    <property type="entry name" value="HSP40/DnaJ_pept-bd"/>
</dbReference>
<dbReference type="Pfam" id="PF00825">
    <property type="entry name" value="Ribonuclease_P"/>
    <property type="match status" value="1"/>
</dbReference>
<dbReference type="GO" id="GO:0005737">
    <property type="term" value="C:cytoplasm"/>
    <property type="evidence" value="ECO:0007669"/>
    <property type="project" value="TreeGrafter"/>
</dbReference>
<keyword evidence="11" id="KW-0238">DNA-binding</keyword>
<dbReference type="Pfam" id="PF00226">
    <property type="entry name" value="DnaJ"/>
    <property type="match status" value="1"/>
</dbReference>
<evidence type="ECO:0000313" key="9">
    <source>
        <dbReference type="EMBL" id="CAI3972110.1"/>
    </source>
</evidence>
<dbReference type="NCBIfam" id="TIGR00188">
    <property type="entry name" value="rnpA"/>
    <property type="match status" value="1"/>
</dbReference>
<keyword evidence="2" id="KW-0540">Nuclease</keyword>
<evidence type="ECO:0000313" key="11">
    <source>
        <dbReference type="EMBL" id="CAL4759422.1"/>
    </source>
</evidence>
<dbReference type="SUPFAM" id="SSF54211">
    <property type="entry name" value="Ribosomal protein S5 domain 2-like"/>
    <property type="match status" value="1"/>
</dbReference>
<evidence type="ECO:0000256" key="6">
    <source>
        <dbReference type="ARBA" id="ARBA00023186"/>
    </source>
</evidence>
<dbReference type="HAMAP" id="MF_00227">
    <property type="entry name" value="RNase_P"/>
    <property type="match status" value="1"/>
</dbReference>
<dbReference type="Gene3D" id="1.25.10.10">
    <property type="entry name" value="Leucine-rich Repeat Variant"/>
    <property type="match status" value="1"/>
</dbReference>
<dbReference type="NCBIfam" id="TIGR00278">
    <property type="entry name" value="membrane protein insertion efficiency factor YidD"/>
    <property type="match status" value="1"/>
</dbReference>
<dbReference type="Pfam" id="PF01809">
    <property type="entry name" value="YidD"/>
    <property type="match status" value="1"/>
</dbReference>
<dbReference type="InterPro" id="IPR011989">
    <property type="entry name" value="ARM-like"/>
</dbReference>
<evidence type="ECO:0000259" key="8">
    <source>
        <dbReference type="PROSITE" id="PS50076"/>
    </source>
</evidence>
<dbReference type="InterPro" id="IPR018253">
    <property type="entry name" value="DnaJ_domain_CS"/>
</dbReference>
<dbReference type="PRINTS" id="PR00625">
    <property type="entry name" value="JDOMAIN"/>
</dbReference>
<dbReference type="InterPro" id="IPR020568">
    <property type="entry name" value="Ribosomal_Su5_D2-typ_SF"/>
</dbReference>
<dbReference type="Gene3D" id="2.60.260.20">
    <property type="entry name" value="Urease metallochaperone UreE, N-terminal domain"/>
    <property type="match status" value="2"/>
</dbReference>
<keyword evidence="3" id="KW-0255">Endonuclease</keyword>
<dbReference type="EMBL" id="CAMXCT020000001">
    <property type="protein sequence ID" value="CAL1125485.1"/>
    <property type="molecule type" value="Genomic_DNA"/>
</dbReference>
<dbReference type="AlphaFoldDB" id="A0A9P1FEU5"/>
<reference evidence="9" key="1">
    <citation type="submission" date="2022-10" db="EMBL/GenBank/DDBJ databases">
        <authorList>
            <person name="Chen Y."/>
            <person name="Dougan E. K."/>
            <person name="Chan C."/>
            <person name="Rhodes N."/>
            <person name="Thang M."/>
        </authorList>
    </citation>
    <scope>NUCLEOTIDE SEQUENCE</scope>
</reference>
<feature type="compositionally biased region" description="Polar residues" evidence="7">
    <location>
        <begin position="341"/>
        <end position="356"/>
    </location>
</feature>
<accession>A0A9P1FEU5</accession>
<dbReference type="InterPro" id="IPR002696">
    <property type="entry name" value="Membr_insert_effic_factor_YidD"/>
</dbReference>
<dbReference type="Pfam" id="PF01556">
    <property type="entry name" value="DnaJ_C"/>
    <property type="match status" value="1"/>
</dbReference>
<proteinExistence type="inferred from homology"/>
<dbReference type="EMBL" id="CAMXCT030000001">
    <property type="protein sequence ID" value="CAL4759422.1"/>
    <property type="molecule type" value="Genomic_DNA"/>
</dbReference>
<keyword evidence="5" id="KW-0694">RNA-binding</keyword>
<dbReference type="InterPro" id="IPR036869">
    <property type="entry name" value="J_dom_sf"/>
</dbReference>
<dbReference type="Gene3D" id="1.10.287.110">
    <property type="entry name" value="DnaJ domain"/>
    <property type="match status" value="1"/>
</dbReference>
<protein>
    <submittedName>
        <fullName evidence="11">Curved DNA-binding protein</fullName>
    </submittedName>
</protein>
<dbReference type="PRINTS" id="PR01010">
    <property type="entry name" value="FLGPRINGFLGI"/>
</dbReference>
<name>A0A9P1FEU5_9DINO</name>
<dbReference type="CDD" id="cd10747">
    <property type="entry name" value="DnaJ_C"/>
    <property type="match status" value="1"/>
</dbReference>
<keyword evidence="12" id="KW-1185">Reference proteome</keyword>
<feature type="region of interest" description="Disordered" evidence="7">
    <location>
        <begin position="341"/>
        <end position="360"/>
    </location>
</feature>
<evidence type="ECO:0000313" key="12">
    <source>
        <dbReference type="Proteomes" id="UP001152797"/>
    </source>
</evidence>
<dbReference type="GO" id="GO:0004526">
    <property type="term" value="F:ribonuclease P activity"/>
    <property type="evidence" value="ECO:0007669"/>
    <property type="project" value="InterPro"/>
</dbReference>
<dbReference type="PANTHER" id="PTHR43096:SF52">
    <property type="entry name" value="DNAJ HOMOLOG 1, MITOCHONDRIAL-RELATED"/>
    <property type="match status" value="1"/>
</dbReference>
<dbReference type="SUPFAM" id="SSF49493">
    <property type="entry name" value="HSP40/DnaJ peptide-binding domain"/>
    <property type="match status" value="2"/>
</dbReference>
<dbReference type="InterPro" id="IPR002939">
    <property type="entry name" value="DnaJ_C"/>
</dbReference>
<dbReference type="CDD" id="cd06257">
    <property type="entry name" value="DnaJ"/>
    <property type="match status" value="1"/>
</dbReference>
<evidence type="ECO:0000313" key="10">
    <source>
        <dbReference type="EMBL" id="CAL1125485.1"/>
    </source>
</evidence>
<keyword evidence="1" id="KW-0819">tRNA processing</keyword>
<dbReference type="GO" id="GO:0051082">
    <property type="term" value="F:unfolded protein binding"/>
    <property type="evidence" value="ECO:0007669"/>
    <property type="project" value="InterPro"/>
</dbReference>
<dbReference type="SUPFAM" id="SSF48371">
    <property type="entry name" value="ARM repeat"/>
    <property type="match status" value="1"/>
</dbReference>
<dbReference type="SMART" id="SM01234">
    <property type="entry name" value="Haemolytic"/>
    <property type="match status" value="1"/>
</dbReference>
<dbReference type="GO" id="GO:0042026">
    <property type="term" value="P:protein refolding"/>
    <property type="evidence" value="ECO:0007669"/>
    <property type="project" value="TreeGrafter"/>
</dbReference>
<dbReference type="SUPFAM" id="SSF46565">
    <property type="entry name" value="Chaperone J-domain"/>
    <property type="match status" value="1"/>
</dbReference>
<dbReference type="InterPro" id="IPR001782">
    <property type="entry name" value="Flag_FlgI"/>
</dbReference>
<feature type="domain" description="J" evidence="8">
    <location>
        <begin position="5"/>
        <end position="70"/>
    </location>
</feature>
<dbReference type="PROSITE" id="PS00636">
    <property type="entry name" value="DNAJ_1"/>
    <property type="match status" value="1"/>
</dbReference>
<organism evidence="9">
    <name type="scientific">Cladocopium goreaui</name>
    <dbReference type="NCBI Taxonomy" id="2562237"/>
    <lineage>
        <taxon>Eukaryota</taxon>
        <taxon>Sar</taxon>
        <taxon>Alveolata</taxon>
        <taxon>Dinophyceae</taxon>
        <taxon>Suessiales</taxon>
        <taxon>Symbiodiniaceae</taxon>
        <taxon>Cladocopium</taxon>
    </lineage>
</organism>
<dbReference type="Proteomes" id="UP001152797">
    <property type="component" value="Unassembled WGS sequence"/>
</dbReference>
<dbReference type="InterPro" id="IPR014721">
    <property type="entry name" value="Ribsml_uS5_D2-typ_fold_subgr"/>
</dbReference>
<evidence type="ECO:0000256" key="7">
    <source>
        <dbReference type="SAM" id="MobiDB-lite"/>
    </source>
</evidence>
<dbReference type="Pfam" id="PF02119">
    <property type="entry name" value="FlgI"/>
    <property type="match status" value="1"/>
</dbReference>
<keyword evidence="6" id="KW-0143">Chaperone</keyword>
<dbReference type="FunFam" id="2.60.260.20:FF:000013">
    <property type="entry name" value="DnaJ subfamily B member 11"/>
    <property type="match status" value="1"/>
</dbReference>
<dbReference type="Gene3D" id="3.30.230.10">
    <property type="match status" value="1"/>
</dbReference>
<sequence>MAEEDFYKTLNVSRGATDDELQKAYRGLARKYHPDLHPDDKDAKRKFQEVQRAYDVLSDPKKRQLYDRFGSDFENVQSGGGPPPGGGAGGPTWQTSQGNFDDFDFSQIFGGGFGGGGGGGAADIFSQFRTAGGGAGGATHRRRRPQKGADLRFEHEIPFSTAIVGGETTISLRRSTGNVESISVKIPAGIEDGKTIRLREQGDPSPTGGPAGDLLLKIRVAEHPNFQRRGQNLHVKLPVSLAEAVLGAKVDVPTPTGTVTLSVPPGSSGGTRLRIRGHGVKPAKGNAGDLFAELQIVLPAGMDDDDREQIQKIDSKHPSAASPLWAEDAPPKLTPDLSTRMNGSANHSWTKPQTSRPMIPNELNMVDYPFRPEQRLRSSADFIEVYRQRTSVADGVLIVYGSKNTQGWPRLGLSVGRRVGNAVTRNRWKRVIREAFRLNAVELPQNLAVQKSAAKAGGEIPMKRIAQWIVRLPAMLLIVMVRLYQFFLSPILGGQCRFEPSCSHYFIGAVRKNGAIVGTCRGIIRSCTRPKDWSCLFLLVGDCLTERVGMKPQYWLIVTIVMFAGCGPLFVRSQSPEKLDSLLDEVDLVGDLAVPSGMKPVVVESVGLITGLDNTGSDPPPSTERAELLGEMQTRDVVQPNQVLASPSTAIVLVRGYLRPGIQKGDRFDVEVRVPSQSETSSLRGGWLMQARLRERRLFGSQIHDGSLLALCEGPVLVAPRTRSDEESVMDNRGRILGGGVALKSRPLQLVMTPGHRDVRVVGQISKSLNRRFHTFSKGIKEGVATGKTDQYIELVVHPRYKDNIPRYVQVIRNVAVGESSAERLQRLEVLGRQLLDPVSSATAALRLEAIGSEAVEVLRTGLDSKDHEVRFYSAEALAYLDESDAAPALADAARNEPAFRVFALTALSAMDDFRASEELRKLLDVPSAETRYGAFRSLWAMNPYDPLVQGEQLGGEFSYHLLDVPGPSMIHVTRSYRPEVVLFGHEQRFEPPLTLDAGKAIMVNAREGDQQVTVSRFAVNEPDQKRVVSTRVDDVIRAIVELGGTYPDVVDALQQAKQTHSLTSRLEVDALPAAGRSYEREASLADAGEVVDFDEMSEAVAEKTENGPSEGELTDDDSADKLSSDGLLNPNPAPDLFNSDTPSDTDRPKKVRRKVKRDEESEKTGGSRLKGFLGRMVPGGSDS</sequence>
<dbReference type="GO" id="GO:0008033">
    <property type="term" value="P:tRNA processing"/>
    <property type="evidence" value="ECO:0007669"/>
    <property type="project" value="UniProtKB-KW"/>
</dbReference>
<comment type="caution">
    <text evidence="9">The sequence shown here is derived from an EMBL/GenBank/DDBJ whole genome shotgun (WGS) entry which is preliminary data.</text>
</comment>
<dbReference type="InterPro" id="IPR000100">
    <property type="entry name" value="RNase_P"/>
</dbReference>
<gene>
    <name evidence="9" type="ORF">C1SCF055_LOCUS700</name>
</gene>
<dbReference type="PANTHER" id="PTHR43096">
    <property type="entry name" value="DNAJ HOMOLOG 1, MITOCHONDRIAL-RELATED"/>
    <property type="match status" value="1"/>
</dbReference>
<keyword evidence="4" id="KW-0378">Hydrolase</keyword>
<feature type="region of interest" description="Disordered" evidence="7">
    <location>
        <begin position="1099"/>
        <end position="1184"/>
    </location>
</feature>
<evidence type="ECO:0000256" key="5">
    <source>
        <dbReference type="ARBA" id="ARBA00022884"/>
    </source>
</evidence>
<dbReference type="SMART" id="SM00271">
    <property type="entry name" value="DnaJ"/>
    <property type="match status" value="1"/>
</dbReference>
<evidence type="ECO:0000256" key="1">
    <source>
        <dbReference type="ARBA" id="ARBA00022694"/>
    </source>
</evidence>
<dbReference type="InterPro" id="IPR016024">
    <property type="entry name" value="ARM-type_fold"/>
</dbReference>
<dbReference type="OrthoDB" id="10256793at2759"/>
<dbReference type="GO" id="GO:0000049">
    <property type="term" value="F:tRNA binding"/>
    <property type="evidence" value="ECO:0007669"/>
    <property type="project" value="InterPro"/>
</dbReference>
<dbReference type="GO" id="GO:0005198">
    <property type="term" value="F:structural molecule activity"/>
    <property type="evidence" value="ECO:0007669"/>
    <property type="project" value="InterPro"/>
</dbReference>
<evidence type="ECO:0000256" key="3">
    <source>
        <dbReference type="ARBA" id="ARBA00022759"/>
    </source>
</evidence>